<sequence length="70" mass="7425">MTTQISSSVSDGNTFAFATRKAAILREAALPHAPLVMPRQVIEAPFAGGRTLHRLLMACAAGFGRTARGR</sequence>
<evidence type="ECO:0000313" key="1">
    <source>
        <dbReference type="EMBL" id="MBB4022357.1"/>
    </source>
</evidence>
<dbReference type="EMBL" id="JACIEQ010000002">
    <property type="protein sequence ID" value="MBB4022357.1"/>
    <property type="molecule type" value="Genomic_DNA"/>
</dbReference>
<reference evidence="1" key="1">
    <citation type="submission" date="2020-08" db="EMBL/GenBank/DDBJ databases">
        <title>Genomic Encyclopedia of Type Strains, Phase IV (KMG-IV): sequencing the most valuable type-strain genomes for metagenomic binning, comparative biology and taxonomic classification.</title>
        <authorList>
            <person name="Goeker M."/>
        </authorList>
    </citation>
    <scope>NUCLEOTIDE SEQUENCE [LARGE SCALE GENOMIC DNA]</scope>
    <source>
        <strain evidence="1">DSM 105040</strain>
    </source>
</reference>
<proteinExistence type="predicted"/>
<dbReference type="Proteomes" id="UP000585681">
    <property type="component" value="Unassembled WGS sequence"/>
</dbReference>
<dbReference type="AlphaFoldDB" id="A0A840CJU5"/>
<gene>
    <name evidence="1" type="ORF">GGR17_002166</name>
</gene>
<protein>
    <submittedName>
        <fullName evidence="1">Uncharacterized protein</fullName>
    </submittedName>
</protein>
<dbReference type="RefSeq" id="WP_054538982.1">
    <property type="nucleotide sequence ID" value="NZ_JACIEQ010000002.1"/>
</dbReference>
<accession>A0A840CJU5</accession>
<name>A0A840CJU5_9RHOB</name>
<comment type="caution">
    <text evidence="1">The sequence shown here is derived from an EMBL/GenBank/DDBJ whole genome shotgun (WGS) entry which is preliminary data.</text>
</comment>
<evidence type="ECO:0000313" key="2">
    <source>
        <dbReference type="Proteomes" id="UP000585681"/>
    </source>
</evidence>
<organism evidence="1 2">
    <name type="scientific">Actibacterium naphthalenivorans</name>
    <dbReference type="NCBI Taxonomy" id="1614693"/>
    <lineage>
        <taxon>Bacteria</taxon>
        <taxon>Pseudomonadati</taxon>
        <taxon>Pseudomonadota</taxon>
        <taxon>Alphaproteobacteria</taxon>
        <taxon>Rhodobacterales</taxon>
        <taxon>Roseobacteraceae</taxon>
        <taxon>Actibacterium</taxon>
    </lineage>
</organism>
<keyword evidence="2" id="KW-1185">Reference proteome</keyword>